<feature type="domain" description="P-type" evidence="9">
    <location>
        <begin position="20"/>
        <end position="69"/>
    </location>
</feature>
<dbReference type="PROSITE" id="PS00129">
    <property type="entry name" value="GLYCOSYL_HYDROL_F31_1"/>
    <property type="match status" value="1"/>
</dbReference>
<dbReference type="Gene3D" id="3.20.20.80">
    <property type="entry name" value="Glycosidases"/>
    <property type="match status" value="1"/>
</dbReference>
<proteinExistence type="inferred from homology"/>
<dbReference type="Gene3D" id="2.60.40.1760">
    <property type="entry name" value="glycosyl hydrolase (family 31)"/>
    <property type="match status" value="2"/>
</dbReference>
<evidence type="ECO:0000256" key="1">
    <source>
        <dbReference type="ARBA" id="ARBA00004370"/>
    </source>
</evidence>
<dbReference type="SMART" id="SM00018">
    <property type="entry name" value="PD"/>
    <property type="match status" value="1"/>
</dbReference>
<evidence type="ECO:0000256" key="4">
    <source>
        <dbReference type="ARBA" id="ARBA00023157"/>
    </source>
</evidence>
<dbReference type="PANTHER" id="PTHR22762">
    <property type="entry name" value="ALPHA-GLUCOSIDASE"/>
    <property type="match status" value="1"/>
</dbReference>
<keyword evidence="5" id="KW-0325">Glycoprotein</keyword>
<dbReference type="Pfam" id="PF00088">
    <property type="entry name" value="Trefoil"/>
    <property type="match status" value="1"/>
</dbReference>
<dbReference type="SUPFAM" id="SSF57492">
    <property type="entry name" value="Trefoil"/>
    <property type="match status" value="1"/>
</dbReference>
<comment type="subcellular location">
    <subcellularLocation>
        <location evidence="1">Membrane</location>
    </subcellularLocation>
</comment>
<dbReference type="WBParaSite" id="jg26640">
    <property type="protein sequence ID" value="jg26640"/>
    <property type="gene ID" value="jg26640"/>
</dbReference>
<evidence type="ECO:0000256" key="7">
    <source>
        <dbReference type="RuleBase" id="RU361185"/>
    </source>
</evidence>
<dbReference type="AlphaFoldDB" id="A0A915E5B5"/>
<dbReference type="PROSITE" id="PS51448">
    <property type="entry name" value="P_TREFOIL_2"/>
    <property type="match status" value="1"/>
</dbReference>
<dbReference type="SUPFAM" id="SSF51445">
    <property type="entry name" value="(Trans)glycosidases"/>
    <property type="match status" value="1"/>
</dbReference>
<accession>A0A915E5B5</accession>
<dbReference type="CDD" id="cd06602">
    <property type="entry name" value="GH31_MGAM_SI_GAA"/>
    <property type="match status" value="1"/>
</dbReference>
<keyword evidence="4" id="KW-1015">Disulfide bond</keyword>
<comment type="caution">
    <text evidence="6">Lacks conserved residue(s) required for the propagation of feature annotation.</text>
</comment>
<dbReference type="InterPro" id="IPR011013">
    <property type="entry name" value="Gal_mutarotase_sf_dom"/>
</dbReference>
<protein>
    <submittedName>
        <fullName evidence="11">P-type domain-containing protein</fullName>
    </submittedName>
</protein>
<dbReference type="InterPro" id="IPR030458">
    <property type="entry name" value="Glyco_hydro_31_AS"/>
</dbReference>
<dbReference type="InterPro" id="IPR000519">
    <property type="entry name" value="P_trefoil_dom"/>
</dbReference>
<feature type="signal peptide" evidence="8">
    <location>
        <begin position="1"/>
        <end position="20"/>
    </location>
</feature>
<dbReference type="InterPro" id="IPR044913">
    <property type="entry name" value="P_trefoil_dom_sf"/>
</dbReference>
<evidence type="ECO:0000313" key="11">
    <source>
        <dbReference type="WBParaSite" id="jg26640"/>
    </source>
</evidence>
<evidence type="ECO:0000256" key="6">
    <source>
        <dbReference type="PROSITE-ProRule" id="PRU00779"/>
    </source>
</evidence>
<dbReference type="Pfam" id="PF01055">
    <property type="entry name" value="Glyco_hydro_31_2nd"/>
    <property type="match status" value="1"/>
</dbReference>
<keyword evidence="10" id="KW-1185">Reference proteome</keyword>
<feature type="chain" id="PRO_5037483116" evidence="8">
    <location>
        <begin position="21"/>
        <end position="663"/>
    </location>
</feature>
<evidence type="ECO:0000259" key="9">
    <source>
        <dbReference type="PROSITE" id="PS51448"/>
    </source>
</evidence>
<evidence type="ECO:0000256" key="8">
    <source>
        <dbReference type="SAM" id="SignalP"/>
    </source>
</evidence>
<dbReference type="InterPro" id="IPR017853">
    <property type="entry name" value="GH"/>
</dbReference>
<keyword evidence="7" id="KW-0326">Glycosidase</keyword>
<dbReference type="CDD" id="cd14752">
    <property type="entry name" value="GH31_N"/>
    <property type="match status" value="1"/>
</dbReference>
<dbReference type="GO" id="GO:0016020">
    <property type="term" value="C:membrane"/>
    <property type="evidence" value="ECO:0007669"/>
    <property type="project" value="UniProtKB-SubCell"/>
</dbReference>
<evidence type="ECO:0000256" key="3">
    <source>
        <dbReference type="ARBA" id="ARBA00023136"/>
    </source>
</evidence>
<reference evidence="11" key="1">
    <citation type="submission" date="2022-11" db="UniProtKB">
        <authorList>
            <consortium name="WormBaseParasite"/>
        </authorList>
    </citation>
    <scope>IDENTIFICATION</scope>
</reference>
<dbReference type="SUPFAM" id="SSF74650">
    <property type="entry name" value="Galactose mutarotase-like"/>
    <property type="match status" value="1"/>
</dbReference>
<organism evidence="10 11">
    <name type="scientific">Ditylenchus dipsaci</name>
    <dbReference type="NCBI Taxonomy" id="166011"/>
    <lineage>
        <taxon>Eukaryota</taxon>
        <taxon>Metazoa</taxon>
        <taxon>Ecdysozoa</taxon>
        <taxon>Nematoda</taxon>
        <taxon>Chromadorea</taxon>
        <taxon>Rhabditida</taxon>
        <taxon>Tylenchina</taxon>
        <taxon>Tylenchomorpha</taxon>
        <taxon>Sphaerularioidea</taxon>
        <taxon>Anguinidae</taxon>
        <taxon>Anguininae</taxon>
        <taxon>Ditylenchus</taxon>
    </lineage>
</organism>
<dbReference type="GO" id="GO:0030246">
    <property type="term" value="F:carbohydrate binding"/>
    <property type="evidence" value="ECO:0007669"/>
    <property type="project" value="InterPro"/>
</dbReference>
<sequence>MWLALLLIISSYFIFLPTLAHQTADTRYRVDCAPRPGDSQKDCLNRGCIWDPVFEADSLNTVPFCYFPKNTGYNVKSESAGRLLLQKSSQGAKNPYGEDFAELDLTYKQIGSALKVSIGKGNRYIPPIPLNENQPTVPSEKFLFKYQKNPVFSFTVERNSTLGDPSTSIWNTSIENIHQELKHNFENFTTWGLFARDDAPNSKDLLYHNYYGVHPFYLGVEPDGKAHGVFIFNSNAQEVTTGPGPHLIYRTIGGQLDIFFFPGPRPEQVLQQYHQLIGRPILPAYWYSIDVAYADIDYMEMKKDFTYGAQNWSDFPVLAQRLHQEGMHLILIFDPAIQVDYEVFERALQKNASFIKWPRKDLVPRDIQDMYPLAKNTTVMLGKVWPERHVAFPDFLDPTAKTSQWWTDEFVDFHKKLPFDGIWIDMNEPSNFQTNNNNISVAFKTLKCPLTGSDSQFDNPVYATASAYNRDEHFLSQQTLCLIGQVGGGELTHYDTHNLYGWSETVSTAKAMTQATGKRGAVISRSTFPGSGNHGGHWLGDNTARWEDLKTTIIGVQEFTFFGIPYVGSDVCGFLGTTNEELCLRWQQLGAFHSFYRNHNSLGLPAQDPAQWKSVAKATREANLFRYQHLPYLYSLHFHASLFGGSVVRPVFFEFPRTVKVIP</sequence>
<name>A0A915E5B5_9BILA</name>
<dbReference type="InterPro" id="IPR000322">
    <property type="entry name" value="Glyco_hydro_31_TIM"/>
</dbReference>
<keyword evidence="3" id="KW-0472">Membrane</keyword>
<dbReference type="PANTHER" id="PTHR22762:SF133">
    <property type="entry name" value="P-TYPE DOMAIN-CONTAINING PROTEIN"/>
    <property type="match status" value="1"/>
</dbReference>
<evidence type="ECO:0000313" key="10">
    <source>
        <dbReference type="Proteomes" id="UP000887574"/>
    </source>
</evidence>
<dbReference type="GO" id="GO:0005975">
    <property type="term" value="P:carbohydrate metabolic process"/>
    <property type="evidence" value="ECO:0007669"/>
    <property type="project" value="InterPro"/>
</dbReference>
<dbReference type="Proteomes" id="UP000887574">
    <property type="component" value="Unplaced"/>
</dbReference>
<comment type="similarity">
    <text evidence="2 7">Belongs to the glycosyl hydrolase 31 family.</text>
</comment>
<dbReference type="CDD" id="cd00111">
    <property type="entry name" value="Trefoil"/>
    <property type="match status" value="1"/>
</dbReference>
<keyword evidence="8" id="KW-0732">Signal</keyword>
<evidence type="ECO:0000256" key="2">
    <source>
        <dbReference type="ARBA" id="ARBA00007806"/>
    </source>
</evidence>
<keyword evidence="7" id="KW-0378">Hydrolase</keyword>
<evidence type="ECO:0000256" key="5">
    <source>
        <dbReference type="ARBA" id="ARBA00023180"/>
    </source>
</evidence>
<dbReference type="Gene3D" id="4.10.110.10">
    <property type="entry name" value="Spasmolytic Protein, domain 1"/>
    <property type="match status" value="1"/>
</dbReference>
<dbReference type="GO" id="GO:0004558">
    <property type="term" value="F:alpha-1,4-glucosidase activity"/>
    <property type="evidence" value="ECO:0007669"/>
    <property type="project" value="TreeGrafter"/>
</dbReference>